<comment type="caution">
    <text evidence="7">The sequence shown here is derived from an EMBL/GenBank/DDBJ whole genome shotgun (WGS) entry which is preliminary data.</text>
</comment>
<feature type="transmembrane region" description="Helical" evidence="6">
    <location>
        <begin position="12"/>
        <end position="35"/>
    </location>
</feature>
<sequence length="245" mass="27380">MHGSWSAKCIKYLLFIFNLIFFITGIVICSLGVSIKAYFTSYDFILEDQYFSVPNLLIAIGAIIFIIAFYGCYGAIRESFCSIALFSVLLILIFILEFAAGISGYILRNQTYDFLLEKLNVTLHNYVPNSTNNSNTNFWDEIQKDFKCCGINNFEDWYSNTNVTTNASLPVSCCAPQIGLIGQSFCDSSTQTLFRNGCVTEFGKFVEDHALSIASGGLALAFIQLLGIIFSCYLAKQIKMSYETV</sequence>
<dbReference type="Gene3D" id="1.10.1450.10">
    <property type="entry name" value="Tetraspanin"/>
    <property type="match status" value="1"/>
</dbReference>
<protein>
    <recommendedName>
        <fullName evidence="6">Tetraspanin</fullName>
    </recommendedName>
</protein>
<dbReference type="Pfam" id="PF00335">
    <property type="entry name" value="Tetraspanin"/>
    <property type="match status" value="1"/>
</dbReference>
<gene>
    <name evidence="7" type="ORF">RI129_006540</name>
</gene>
<dbReference type="GO" id="GO:0005886">
    <property type="term" value="C:plasma membrane"/>
    <property type="evidence" value="ECO:0007669"/>
    <property type="project" value="TreeGrafter"/>
</dbReference>
<keyword evidence="3 6" id="KW-0812">Transmembrane</keyword>
<dbReference type="InterPro" id="IPR008952">
    <property type="entry name" value="Tetraspanin_EC2_sf"/>
</dbReference>
<comment type="subcellular location">
    <subcellularLocation>
        <location evidence="1 6">Membrane</location>
        <topology evidence="1 6">Multi-pass membrane protein</topology>
    </subcellularLocation>
</comment>
<keyword evidence="4 6" id="KW-1133">Transmembrane helix</keyword>
<keyword evidence="5 6" id="KW-0472">Membrane</keyword>
<organism evidence="7 8">
    <name type="scientific">Pyrocoelia pectoralis</name>
    <dbReference type="NCBI Taxonomy" id="417401"/>
    <lineage>
        <taxon>Eukaryota</taxon>
        <taxon>Metazoa</taxon>
        <taxon>Ecdysozoa</taxon>
        <taxon>Arthropoda</taxon>
        <taxon>Hexapoda</taxon>
        <taxon>Insecta</taxon>
        <taxon>Pterygota</taxon>
        <taxon>Neoptera</taxon>
        <taxon>Endopterygota</taxon>
        <taxon>Coleoptera</taxon>
        <taxon>Polyphaga</taxon>
        <taxon>Elateriformia</taxon>
        <taxon>Elateroidea</taxon>
        <taxon>Lampyridae</taxon>
        <taxon>Lampyrinae</taxon>
        <taxon>Pyrocoelia</taxon>
    </lineage>
</organism>
<reference evidence="7 8" key="1">
    <citation type="journal article" date="2024" name="Insects">
        <title>An Improved Chromosome-Level Genome Assembly of the Firefly Pyrocoelia pectoralis.</title>
        <authorList>
            <person name="Fu X."/>
            <person name="Meyer-Rochow V.B."/>
            <person name="Ballantyne L."/>
            <person name="Zhu X."/>
        </authorList>
    </citation>
    <scope>NUCLEOTIDE SEQUENCE [LARGE SCALE GENOMIC DNA]</scope>
    <source>
        <strain evidence="7">XCY_ONT2</strain>
    </source>
</reference>
<dbReference type="PIRSF" id="PIRSF002419">
    <property type="entry name" value="Tetraspanin"/>
    <property type="match status" value="1"/>
</dbReference>
<dbReference type="PANTHER" id="PTHR19282">
    <property type="entry name" value="TETRASPANIN"/>
    <property type="match status" value="1"/>
</dbReference>
<evidence type="ECO:0000256" key="3">
    <source>
        <dbReference type="ARBA" id="ARBA00022692"/>
    </source>
</evidence>
<dbReference type="EMBL" id="JAVRBK010000004">
    <property type="protein sequence ID" value="KAK5645240.1"/>
    <property type="molecule type" value="Genomic_DNA"/>
</dbReference>
<dbReference type="InterPro" id="IPR000301">
    <property type="entry name" value="Tetraspanin_animals"/>
</dbReference>
<feature type="transmembrane region" description="Helical" evidence="6">
    <location>
        <begin position="83"/>
        <end position="107"/>
    </location>
</feature>
<evidence type="ECO:0000256" key="6">
    <source>
        <dbReference type="RuleBase" id="RU361218"/>
    </source>
</evidence>
<evidence type="ECO:0000256" key="5">
    <source>
        <dbReference type="ARBA" id="ARBA00023136"/>
    </source>
</evidence>
<dbReference type="PANTHER" id="PTHR19282:SF456">
    <property type="entry name" value="CD63 MOLECULE"/>
    <property type="match status" value="1"/>
</dbReference>
<evidence type="ECO:0000256" key="2">
    <source>
        <dbReference type="ARBA" id="ARBA00006840"/>
    </source>
</evidence>
<feature type="transmembrane region" description="Helical" evidence="6">
    <location>
        <begin position="210"/>
        <end position="235"/>
    </location>
</feature>
<dbReference type="Proteomes" id="UP001329430">
    <property type="component" value="Chromosome 4"/>
</dbReference>
<evidence type="ECO:0000313" key="8">
    <source>
        <dbReference type="Proteomes" id="UP001329430"/>
    </source>
</evidence>
<dbReference type="AlphaFoldDB" id="A0AAN7VBF9"/>
<comment type="similarity">
    <text evidence="2 6">Belongs to the tetraspanin (TM4SF) family.</text>
</comment>
<dbReference type="PRINTS" id="PR00259">
    <property type="entry name" value="TMFOUR"/>
</dbReference>
<evidence type="ECO:0000256" key="4">
    <source>
        <dbReference type="ARBA" id="ARBA00022989"/>
    </source>
</evidence>
<dbReference type="InterPro" id="IPR018499">
    <property type="entry name" value="Tetraspanin/Peripherin"/>
</dbReference>
<evidence type="ECO:0000313" key="7">
    <source>
        <dbReference type="EMBL" id="KAK5645240.1"/>
    </source>
</evidence>
<keyword evidence="8" id="KW-1185">Reference proteome</keyword>
<evidence type="ECO:0000256" key="1">
    <source>
        <dbReference type="ARBA" id="ARBA00004141"/>
    </source>
</evidence>
<feature type="transmembrane region" description="Helical" evidence="6">
    <location>
        <begin position="55"/>
        <end position="76"/>
    </location>
</feature>
<proteinExistence type="inferred from homology"/>
<name>A0AAN7VBF9_9COLE</name>
<accession>A0AAN7VBF9</accession>
<dbReference type="SUPFAM" id="SSF48652">
    <property type="entry name" value="Tetraspanin"/>
    <property type="match status" value="1"/>
</dbReference>